<dbReference type="Proteomes" id="UP000606730">
    <property type="component" value="Unassembled WGS sequence"/>
</dbReference>
<proteinExistence type="predicted"/>
<accession>A0A917EKA7</accession>
<feature type="transmembrane region" description="Helical" evidence="1">
    <location>
        <begin position="190"/>
        <end position="211"/>
    </location>
</feature>
<keyword evidence="1" id="KW-1133">Transmembrane helix</keyword>
<evidence type="ECO:0000256" key="1">
    <source>
        <dbReference type="SAM" id="Phobius"/>
    </source>
</evidence>
<comment type="caution">
    <text evidence="2">The sequence shown here is derived from an EMBL/GenBank/DDBJ whole genome shotgun (WGS) entry which is preliminary data.</text>
</comment>
<feature type="transmembrane region" description="Helical" evidence="1">
    <location>
        <begin position="156"/>
        <end position="183"/>
    </location>
</feature>
<reference evidence="2" key="2">
    <citation type="submission" date="2020-09" db="EMBL/GenBank/DDBJ databases">
        <authorList>
            <person name="Sun Q."/>
            <person name="Zhou Y."/>
        </authorList>
    </citation>
    <scope>NUCLEOTIDE SEQUENCE</scope>
    <source>
        <strain evidence="2">CGMCC 1.16012</strain>
    </source>
</reference>
<keyword evidence="3" id="KW-1185">Reference proteome</keyword>
<protein>
    <recommendedName>
        <fullName evidence="4">SNARE associated Golgi protein</fullName>
    </recommendedName>
</protein>
<keyword evidence="1" id="KW-0812">Transmembrane</keyword>
<evidence type="ECO:0000313" key="2">
    <source>
        <dbReference type="EMBL" id="GGE48095.1"/>
    </source>
</evidence>
<keyword evidence="1" id="KW-0472">Membrane</keyword>
<dbReference type="AlphaFoldDB" id="A0A917EKA7"/>
<name>A0A917EKA7_9RHOB</name>
<organism evidence="2 3">
    <name type="scientific">Actibacterium pelagium</name>
    <dbReference type="NCBI Taxonomy" id="2029103"/>
    <lineage>
        <taxon>Bacteria</taxon>
        <taxon>Pseudomonadati</taxon>
        <taxon>Pseudomonadota</taxon>
        <taxon>Alphaproteobacteria</taxon>
        <taxon>Rhodobacterales</taxon>
        <taxon>Roseobacteraceae</taxon>
        <taxon>Actibacterium</taxon>
    </lineage>
</organism>
<evidence type="ECO:0000313" key="3">
    <source>
        <dbReference type="Proteomes" id="UP000606730"/>
    </source>
</evidence>
<gene>
    <name evidence="2" type="ORF">GCM10011517_14850</name>
</gene>
<feature type="transmembrane region" description="Helical" evidence="1">
    <location>
        <begin position="71"/>
        <end position="99"/>
    </location>
</feature>
<sequence>MAKLTRWLLRAAALVALIYAGHTVIEIVVPWFDMTLLPETEELMHRAIVVAIGLFMILMAIPFVPGAEIGLTLLTVVGGTLAPLIYLATATSLTFAFLVGRLLPPGVLHKGLNALGLHRAASLVAEAAALSEAELHEKLIAGVTSPWARNLLRHRYVALALIINLPGNMVLGGGGGISMIAGLSRMFHPLPFVLTVLIAVLPVPLIFYVGLN</sequence>
<dbReference type="OrthoDB" id="6369004at2"/>
<feature type="transmembrane region" description="Helical" evidence="1">
    <location>
        <begin position="7"/>
        <end position="32"/>
    </location>
</feature>
<evidence type="ECO:0008006" key="4">
    <source>
        <dbReference type="Google" id="ProtNLM"/>
    </source>
</evidence>
<dbReference type="RefSeq" id="WP_095595719.1">
    <property type="nucleotide sequence ID" value="NZ_BMKN01000001.1"/>
</dbReference>
<feature type="transmembrane region" description="Helical" evidence="1">
    <location>
        <begin position="44"/>
        <end position="64"/>
    </location>
</feature>
<reference evidence="2" key="1">
    <citation type="journal article" date="2014" name="Int. J. Syst. Evol. Microbiol.">
        <title>Complete genome sequence of Corynebacterium casei LMG S-19264T (=DSM 44701T), isolated from a smear-ripened cheese.</title>
        <authorList>
            <consortium name="US DOE Joint Genome Institute (JGI-PGF)"/>
            <person name="Walter F."/>
            <person name="Albersmeier A."/>
            <person name="Kalinowski J."/>
            <person name="Ruckert C."/>
        </authorList>
    </citation>
    <scope>NUCLEOTIDE SEQUENCE</scope>
    <source>
        <strain evidence="2">CGMCC 1.16012</strain>
    </source>
</reference>
<dbReference type="EMBL" id="BMKN01000001">
    <property type="protein sequence ID" value="GGE48095.1"/>
    <property type="molecule type" value="Genomic_DNA"/>
</dbReference>